<evidence type="ECO:0000313" key="7">
    <source>
        <dbReference type="Proteomes" id="UP000249794"/>
    </source>
</evidence>
<gene>
    <name evidence="6" type="ORF">DCF15_11780</name>
</gene>
<comment type="pathway">
    <text evidence="1">Cell wall biogenesis; cell wall polysaccharide biosynthesis.</text>
</comment>
<feature type="domain" description="Glycosyltransferase 2-like prokaryotic type" evidence="5">
    <location>
        <begin position="88"/>
        <end position="251"/>
    </location>
</feature>
<protein>
    <recommendedName>
        <fullName evidence="5">Glycosyltransferase 2-like prokaryotic type domain-containing protein</fullName>
    </recommendedName>
</protein>
<sequence length="303" mass="33923">MFGQRLKNSTFGKDKVVWKQCFISVGFVDKISVLTITRDRTSHLTNLLKGLAQSNLCPDECIIVHMNEPAQSVGQWPFSCHHYAYQSSASLPLAQARNFAAKQATGEILIFLDVDCIPAPDMIAAYQQGCNQAPASIIMGAVRYLQAAISADWTVPSLVQQSQPNANRNISNLPTLALESNYGLFWSLSFALRRSVFVKIGGFSECYSGYGAEDTDFAWKARKQNIPLRWMPDAVAFHQYHSSSVPPWQHFADIVGNARTFYERWGEWPMAGWLSTFTQAGCLKWTVEGDSIEIIRWPILQSA</sequence>
<dbReference type="GO" id="GO:0016757">
    <property type="term" value="F:glycosyltransferase activity"/>
    <property type="evidence" value="ECO:0007669"/>
    <property type="project" value="UniProtKB-KW"/>
</dbReference>
<accession>A0A2W4XBE7</accession>
<reference evidence="7" key="1">
    <citation type="submission" date="2018-04" db="EMBL/GenBank/DDBJ databases">
        <authorList>
            <person name="Cornet L."/>
        </authorList>
    </citation>
    <scope>NUCLEOTIDE SEQUENCE [LARGE SCALE GENOMIC DNA]</scope>
</reference>
<dbReference type="PANTHER" id="PTHR43179">
    <property type="entry name" value="RHAMNOSYLTRANSFERASE WBBL"/>
    <property type="match status" value="1"/>
</dbReference>
<keyword evidence="4" id="KW-0808">Transferase</keyword>
<evidence type="ECO:0000256" key="1">
    <source>
        <dbReference type="ARBA" id="ARBA00004776"/>
    </source>
</evidence>
<dbReference type="InterPro" id="IPR029044">
    <property type="entry name" value="Nucleotide-diphossugar_trans"/>
</dbReference>
<reference evidence="6 7" key="2">
    <citation type="submission" date="2018-06" db="EMBL/GenBank/DDBJ databases">
        <title>Metagenomic assembly of (sub)arctic Cyanobacteria and their associated microbiome from non-axenic cultures.</title>
        <authorList>
            <person name="Baurain D."/>
        </authorList>
    </citation>
    <scope>NUCLEOTIDE SEQUENCE [LARGE SCALE GENOMIC DNA]</scope>
    <source>
        <strain evidence="6">ULC027bin1</strain>
    </source>
</reference>
<dbReference type="InterPro" id="IPR019290">
    <property type="entry name" value="GlycosylTrfase-like_prok"/>
</dbReference>
<evidence type="ECO:0000256" key="4">
    <source>
        <dbReference type="ARBA" id="ARBA00022679"/>
    </source>
</evidence>
<dbReference type="EMBL" id="QBMP01000115">
    <property type="protein sequence ID" value="PZO54406.1"/>
    <property type="molecule type" value="Genomic_DNA"/>
</dbReference>
<dbReference type="Pfam" id="PF10111">
    <property type="entry name" value="Glyco_tranf_2_2"/>
    <property type="match status" value="1"/>
</dbReference>
<comment type="caution">
    <text evidence="6">The sequence shown here is derived from an EMBL/GenBank/DDBJ whole genome shotgun (WGS) entry which is preliminary data.</text>
</comment>
<dbReference type="Gene3D" id="3.90.550.10">
    <property type="entry name" value="Spore Coat Polysaccharide Biosynthesis Protein SpsA, Chain A"/>
    <property type="match status" value="1"/>
</dbReference>
<dbReference type="AlphaFoldDB" id="A0A2W4XBE7"/>
<evidence type="ECO:0000256" key="3">
    <source>
        <dbReference type="ARBA" id="ARBA00022676"/>
    </source>
</evidence>
<name>A0A2W4XBE7_9CYAN</name>
<evidence type="ECO:0000259" key="5">
    <source>
        <dbReference type="Pfam" id="PF10111"/>
    </source>
</evidence>
<dbReference type="PANTHER" id="PTHR43179:SF12">
    <property type="entry name" value="GALACTOFURANOSYLTRANSFERASE GLFT2"/>
    <property type="match status" value="1"/>
</dbReference>
<dbReference type="Proteomes" id="UP000249794">
    <property type="component" value="Unassembled WGS sequence"/>
</dbReference>
<keyword evidence="3" id="KW-0328">Glycosyltransferase</keyword>
<evidence type="ECO:0000256" key="2">
    <source>
        <dbReference type="ARBA" id="ARBA00006739"/>
    </source>
</evidence>
<dbReference type="SUPFAM" id="SSF53448">
    <property type="entry name" value="Nucleotide-diphospho-sugar transferases"/>
    <property type="match status" value="1"/>
</dbReference>
<evidence type="ECO:0000313" key="6">
    <source>
        <dbReference type="EMBL" id="PZO54406.1"/>
    </source>
</evidence>
<comment type="similarity">
    <text evidence="2">Belongs to the glycosyltransferase 2 family.</text>
</comment>
<proteinExistence type="inferred from homology"/>
<organism evidence="6 7">
    <name type="scientific">Phormidesmis priestleyi</name>
    <dbReference type="NCBI Taxonomy" id="268141"/>
    <lineage>
        <taxon>Bacteria</taxon>
        <taxon>Bacillati</taxon>
        <taxon>Cyanobacteriota</taxon>
        <taxon>Cyanophyceae</taxon>
        <taxon>Leptolyngbyales</taxon>
        <taxon>Leptolyngbyaceae</taxon>
        <taxon>Phormidesmis</taxon>
    </lineage>
</organism>
<dbReference type="CDD" id="cd00761">
    <property type="entry name" value="Glyco_tranf_GTA_type"/>
    <property type="match status" value="1"/>
</dbReference>